<accession>A0A9Q1BZ29</accession>
<dbReference type="EMBL" id="JAIZAY010000009">
    <property type="protein sequence ID" value="KAJ8035537.1"/>
    <property type="molecule type" value="Genomic_DNA"/>
</dbReference>
<feature type="transmembrane region" description="Helical" evidence="1">
    <location>
        <begin position="42"/>
        <end position="67"/>
    </location>
</feature>
<keyword evidence="1" id="KW-0812">Transmembrane</keyword>
<keyword evidence="1" id="KW-0472">Membrane</keyword>
<evidence type="ECO:0000313" key="2">
    <source>
        <dbReference type="EMBL" id="KAJ8035537.1"/>
    </source>
</evidence>
<comment type="caution">
    <text evidence="2">The sequence shown here is derived from an EMBL/GenBank/DDBJ whole genome shotgun (WGS) entry which is preliminary data.</text>
</comment>
<reference evidence="2" key="1">
    <citation type="submission" date="2021-10" db="EMBL/GenBank/DDBJ databases">
        <title>Tropical sea cucumber genome reveals ecological adaptation and Cuvierian tubules defense mechanism.</title>
        <authorList>
            <person name="Chen T."/>
        </authorList>
    </citation>
    <scope>NUCLEOTIDE SEQUENCE</scope>
    <source>
        <strain evidence="2">Nanhai2018</strain>
        <tissue evidence="2">Muscle</tissue>
    </source>
</reference>
<evidence type="ECO:0000256" key="1">
    <source>
        <dbReference type="SAM" id="Phobius"/>
    </source>
</evidence>
<dbReference type="Proteomes" id="UP001152320">
    <property type="component" value="Chromosome 9"/>
</dbReference>
<organism evidence="2 3">
    <name type="scientific">Holothuria leucospilota</name>
    <name type="common">Black long sea cucumber</name>
    <name type="synonym">Mertensiothuria leucospilota</name>
    <dbReference type="NCBI Taxonomy" id="206669"/>
    <lineage>
        <taxon>Eukaryota</taxon>
        <taxon>Metazoa</taxon>
        <taxon>Echinodermata</taxon>
        <taxon>Eleutherozoa</taxon>
        <taxon>Echinozoa</taxon>
        <taxon>Holothuroidea</taxon>
        <taxon>Aspidochirotacea</taxon>
        <taxon>Aspidochirotida</taxon>
        <taxon>Holothuriidae</taxon>
        <taxon>Holothuria</taxon>
    </lineage>
</organism>
<sequence>MDVVLKSDQMRWYRLIGQVRGTNFQENEENAGISDGIGKADYIVIAGVGLIFLLAILFCCKEFYLCISNCSQERRARKQREHVKLIEQRSLDLSRCTSTVTVQEDTRRYSRVNTEEEEIVTVPDTPKSPGGWKMTRCNSEEMIYTYPTETPLEDVREHDETLTVRNQQKQRRVTWHGLSGGVVDLHLWRGLGDRIRETTPEDFTIKEEPVED</sequence>
<protein>
    <submittedName>
        <fullName evidence="2">Uncharacterized protein</fullName>
    </submittedName>
</protein>
<proteinExistence type="predicted"/>
<gene>
    <name evidence="2" type="ORF">HOLleu_19249</name>
</gene>
<keyword evidence="3" id="KW-1185">Reference proteome</keyword>
<dbReference type="AlphaFoldDB" id="A0A9Q1BZ29"/>
<keyword evidence="1" id="KW-1133">Transmembrane helix</keyword>
<evidence type="ECO:0000313" key="3">
    <source>
        <dbReference type="Proteomes" id="UP001152320"/>
    </source>
</evidence>
<name>A0A9Q1BZ29_HOLLE</name>